<dbReference type="InterPro" id="IPR041628">
    <property type="entry name" value="ChlI/MoxR_AAA_lid"/>
</dbReference>
<dbReference type="AlphaFoldDB" id="A6DKR2"/>
<comment type="similarity">
    <text evidence="3">Belongs to the MoxR family.</text>
</comment>
<dbReference type="InterPro" id="IPR011703">
    <property type="entry name" value="ATPase_AAA-3"/>
</dbReference>
<protein>
    <submittedName>
        <fullName evidence="5">MoxR protein</fullName>
    </submittedName>
</protein>
<evidence type="ECO:0000256" key="3">
    <source>
        <dbReference type="ARBA" id="ARBA00061607"/>
    </source>
</evidence>
<dbReference type="FunFam" id="3.40.50.300:FF:000640">
    <property type="entry name" value="MoxR family ATPase"/>
    <property type="match status" value="1"/>
</dbReference>
<dbReference type="SUPFAM" id="SSF49879">
    <property type="entry name" value="SMAD/FHA domain"/>
    <property type="match status" value="1"/>
</dbReference>
<evidence type="ECO:0000313" key="6">
    <source>
        <dbReference type="Proteomes" id="UP000004947"/>
    </source>
</evidence>
<reference evidence="5 6" key="1">
    <citation type="journal article" date="2010" name="J. Bacteriol.">
        <title>Genome sequence of Lentisphaera araneosa HTCC2155T, the type species of the order Lentisphaerales in the phylum Lentisphaerae.</title>
        <authorList>
            <person name="Thrash J.C."/>
            <person name="Cho J.C."/>
            <person name="Vergin K.L."/>
            <person name="Morris R.M."/>
            <person name="Giovannoni S.J."/>
        </authorList>
    </citation>
    <scope>NUCLEOTIDE SEQUENCE [LARGE SCALE GENOMIC DNA]</scope>
    <source>
        <strain evidence="5 6">HTCC2155</strain>
    </source>
</reference>
<dbReference type="GO" id="GO:0005524">
    <property type="term" value="F:ATP binding"/>
    <property type="evidence" value="ECO:0007669"/>
    <property type="project" value="UniProtKB-KW"/>
</dbReference>
<dbReference type="Pfam" id="PF00498">
    <property type="entry name" value="FHA"/>
    <property type="match status" value="1"/>
</dbReference>
<dbReference type="Pfam" id="PF07726">
    <property type="entry name" value="AAA_3"/>
    <property type="match status" value="1"/>
</dbReference>
<dbReference type="PROSITE" id="PS50006">
    <property type="entry name" value="FHA_DOMAIN"/>
    <property type="match status" value="1"/>
</dbReference>
<dbReference type="Gene3D" id="1.10.8.80">
    <property type="entry name" value="Magnesium chelatase subunit I, C-Terminal domain"/>
    <property type="match status" value="1"/>
</dbReference>
<organism evidence="5 6">
    <name type="scientific">Lentisphaera araneosa HTCC2155</name>
    <dbReference type="NCBI Taxonomy" id="313628"/>
    <lineage>
        <taxon>Bacteria</taxon>
        <taxon>Pseudomonadati</taxon>
        <taxon>Lentisphaerota</taxon>
        <taxon>Lentisphaeria</taxon>
        <taxon>Lentisphaerales</taxon>
        <taxon>Lentisphaeraceae</taxon>
        <taxon>Lentisphaera</taxon>
    </lineage>
</organism>
<evidence type="ECO:0000256" key="2">
    <source>
        <dbReference type="ARBA" id="ARBA00022840"/>
    </source>
</evidence>
<dbReference type="Pfam" id="PF17863">
    <property type="entry name" value="AAA_lid_2"/>
    <property type="match status" value="1"/>
</dbReference>
<dbReference type="SUPFAM" id="SSF52540">
    <property type="entry name" value="P-loop containing nucleoside triphosphate hydrolases"/>
    <property type="match status" value="1"/>
</dbReference>
<keyword evidence="1" id="KW-0547">Nucleotide-binding</keyword>
<dbReference type="Proteomes" id="UP000004947">
    <property type="component" value="Unassembled WGS sequence"/>
</dbReference>
<proteinExistence type="inferred from homology"/>
<sequence>MSAHLIIIEGPEPGLTVPLNEGIQFIGRDTSTDICIPHPSISKIHASLDLRSGELTLSDCDSTNGIKVHGNKHKQIKIEDQDTFLIGDILVRFISGSDIKNTLTDFSNRIPILRNEIKKIIVGQDDVVAQILAGIFGGGHCLLTGVPGLAKTITVNSISKVLNLDFKRIQFTPDLMPTDITGTTILDEDEQGRRSFKFVKGPIFTQLLLADEINRTPPKTQAALLEAMQEKQVTVGEKTLQLPSPFIVMATRNPVEQEGTYILPEAQLDRFMFNINIDYPSPTEEEEILRRTCSPSSVHLKQIFQASDIIRFRKAIERVETSPLVISYVTALTRATRPGTKDCPEELNELIEYGAGPRAGQYLIRGAKAFAAMEGRSFTTCDDIKKCAIPVLRHRISPSFKAQATRMSEDDLVHKLLSLIPEPEIPQFV</sequence>
<dbReference type="STRING" id="313628.LNTAR_01125"/>
<dbReference type="InterPro" id="IPR050764">
    <property type="entry name" value="CbbQ/NirQ/NorQ/GpvN"/>
</dbReference>
<name>A6DKR2_9BACT</name>
<dbReference type="PANTHER" id="PTHR42759">
    <property type="entry name" value="MOXR FAMILY PROTEIN"/>
    <property type="match status" value="1"/>
</dbReference>
<dbReference type="SMART" id="SM00240">
    <property type="entry name" value="FHA"/>
    <property type="match status" value="1"/>
</dbReference>
<dbReference type="InterPro" id="IPR027417">
    <property type="entry name" value="P-loop_NTPase"/>
</dbReference>
<dbReference type="OrthoDB" id="9773454at2"/>
<dbReference type="CDD" id="cd00060">
    <property type="entry name" value="FHA"/>
    <property type="match status" value="1"/>
</dbReference>
<dbReference type="Gene3D" id="3.40.50.300">
    <property type="entry name" value="P-loop containing nucleotide triphosphate hydrolases"/>
    <property type="match status" value="1"/>
</dbReference>
<keyword evidence="2" id="KW-0067">ATP-binding</keyword>
<dbReference type="InterPro" id="IPR008984">
    <property type="entry name" value="SMAD_FHA_dom_sf"/>
</dbReference>
<accession>A6DKR2</accession>
<dbReference type="eggNOG" id="COG0714">
    <property type="taxonomic scope" value="Bacteria"/>
</dbReference>
<dbReference type="InterPro" id="IPR000253">
    <property type="entry name" value="FHA_dom"/>
</dbReference>
<comment type="caution">
    <text evidence="5">The sequence shown here is derived from an EMBL/GenBank/DDBJ whole genome shotgun (WGS) entry which is preliminary data.</text>
</comment>
<dbReference type="GO" id="GO:0016887">
    <property type="term" value="F:ATP hydrolysis activity"/>
    <property type="evidence" value="ECO:0007669"/>
    <property type="project" value="InterPro"/>
</dbReference>
<dbReference type="PANTHER" id="PTHR42759:SF1">
    <property type="entry name" value="MAGNESIUM-CHELATASE SUBUNIT CHLD"/>
    <property type="match status" value="1"/>
</dbReference>
<dbReference type="EMBL" id="ABCK01000007">
    <property type="protein sequence ID" value="EDM27960.1"/>
    <property type="molecule type" value="Genomic_DNA"/>
</dbReference>
<feature type="domain" description="FHA" evidence="4">
    <location>
        <begin position="24"/>
        <end position="73"/>
    </location>
</feature>
<dbReference type="RefSeq" id="WP_007278474.1">
    <property type="nucleotide sequence ID" value="NZ_ABCK01000007.1"/>
</dbReference>
<evidence type="ECO:0000313" key="5">
    <source>
        <dbReference type="EMBL" id="EDM27960.1"/>
    </source>
</evidence>
<keyword evidence="6" id="KW-1185">Reference proteome</keyword>
<gene>
    <name evidence="5" type="ORF">LNTAR_01125</name>
</gene>
<evidence type="ECO:0000256" key="1">
    <source>
        <dbReference type="ARBA" id="ARBA00022741"/>
    </source>
</evidence>
<dbReference type="Gene3D" id="2.60.200.20">
    <property type="match status" value="1"/>
</dbReference>
<evidence type="ECO:0000259" key="4">
    <source>
        <dbReference type="PROSITE" id="PS50006"/>
    </source>
</evidence>